<dbReference type="RefSeq" id="WP_368504212.1">
    <property type="nucleotide sequence ID" value="NZ_CP162551.1"/>
</dbReference>
<evidence type="ECO:0000313" key="1">
    <source>
        <dbReference type="EMBL" id="XDI36832.1"/>
    </source>
</evidence>
<dbReference type="EMBL" id="CP162551">
    <property type="protein sequence ID" value="XDI36832.1"/>
    <property type="molecule type" value="Genomic_DNA"/>
</dbReference>
<organism evidence="1">
    <name type="scientific">Alkalihalophilus sp. As8PL</name>
    <dbReference type="NCBI Taxonomy" id="3237103"/>
    <lineage>
        <taxon>Bacteria</taxon>
        <taxon>Bacillati</taxon>
        <taxon>Bacillota</taxon>
        <taxon>Bacilli</taxon>
        <taxon>Bacillales</taxon>
        <taxon>Bacillaceae</taxon>
        <taxon>Alkalihalophilus</taxon>
    </lineage>
</organism>
<gene>
    <name evidence="1" type="ORF">AB3N04_19500</name>
</gene>
<reference evidence="1" key="1">
    <citation type="submission" date="2024-07" db="EMBL/GenBank/DDBJ databases">
        <title>Identification and characteristics of an arsenic-resistant bacterial isolate, which belongs to a novel species.</title>
        <authorList>
            <person name="Juszczyk A."/>
            <person name="Kowalczyk A."/>
            <person name="Was K."/>
            <person name="Kosowicz W."/>
            <person name="Budzyn A."/>
            <person name="Latowski D."/>
        </authorList>
    </citation>
    <scope>NUCLEOTIDE SEQUENCE</scope>
    <source>
        <strain evidence="1">As8PL</strain>
    </source>
</reference>
<name>A0AB39BSG9_9BACI</name>
<protein>
    <submittedName>
        <fullName evidence="1">Uncharacterized protein</fullName>
    </submittedName>
</protein>
<proteinExistence type="predicted"/>
<accession>A0AB39BSG9</accession>
<dbReference type="AlphaFoldDB" id="A0AB39BSG9"/>
<sequence length="72" mass="7670">MAAKKKSSKAKHVPKKTASEKYAYTLKSVTSETCIKCKTPCSRGMAYVEKMSAPGAIGKGVPCILTKGKGFK</sequence>